<gene>
    <name evidence="1" type="ORF">MEBOL_003380</name>
</gene>
<keyword evidence="2" id="KW-1185">Reference proteome</keyword>
<dbReference type="Proteomes" id="UP000217289">
    <property type="component" value="Chromosome"/>
</dbReference>
<dbReference type="EMBL" id="CP022163">
    <property type="protein sequence ID" value="ATB29925.1"/>
    <property type="molecule type" value="Genomic_DNA"/>
</dbReference>
<evidence type="ECO:0000313" key="1">
    <source>
        <dbReference type="EMBL" id="ATB29925.1"/>
    </source>
</evidence>
<name>A0A250IDS2_9BACT</name>
<protein>
    <submittedName>
        <fullName evidence="1">Uncharacterized protein</fullName>
    </submittedName>
</protein>
<reference evidence="1 2" key="1">
    <citation type="submission" date="2017-06" db="EMBL/GenBank/DDBJ databases">
        <authorList>
            <person name="Kim H.J."/>
            <person name="Triplett B.A."/>
        </authorList>
    </citation>
    <scope>NUCLEOTIDE SEQUENCE [LARGE SCALE GENOMIC DNA]</scope>
    <source>
        <strain evidence="1 2">DSM 14713</strain>
    </source>
</reference>
<accession>A0A250IDS2</accession>
<dbReference type="KEGG" id="mbd:MEBOL_003380"/>
<sequence>MLLGGLLVSPSARAQAVPVETPITQCGDKKVGPGKDELQPLGHGFYAEGERVRRGCTPLLQQPLKNRPPQPFAPESFKPLGCGYFRYATGIYWDKPLGEQDTVDEADGVRAEVLTRLDLADAATFEVNEDCQPRDARFLYLNHTATPALPPFVAVPRGEGSGYEELGCGFVRTEGRVFFGVQLVEGAHAPSFASVQGRLPYVECGEGLYGKDRTRVWWRQQLVKGARAKLFRVPKDDNPGARVACVGRRSFQLGVVDKKPNPVCRGAKKSARVVKKNKR</sequence>
<evidence type="ECO:0000313" key="2">
    <source>
        <dbReference type="Proteomes" id="UP000217289"/>
    </source>
</evidence>
<organism evidence="1 2">
    <name type="scientific">Melittangium boletus DSM 14713</name>
    <dbReference type="NCBI Taxonomy" id="1294270"/>
    <lineage>
        <taxon>Bacteria</taxon>
        <taxon>Pseudomonadati</taxon>
        <taxon>Myxococcota</taxon>
        <taxon>Myxococcia</taxon>
        <taxon>Myxococcales</taxon>
        <taxon>Cystobacterineae</taxon>
        <taxon>Archangiaceae</taxon>
        <taxon>Melittangium</taxon>
    </lineage>
</organism>
<dbReference type="AlphaFoldDB" id="A0A250IDS2"/>
<proteinExistence type="predicted"/>